<keyword evidence="3" id="KW-1185">Reference proteome</keyword>
<accession>A0A4R3HZP3</accession>
<dbReference type="PANTHER" id="PTHR43861">
    <property type="entry name" value="TRANS-ACONITATE 2-METHYLTRANSFERASE-RELATED"/>
    <property type="match status" value="1"/>
</dbReference>
<evidence type="ECO:0000259" key="1">
    <source>
        <dbReference type="Pfam" id="PF08241"/>
    </source>
</evidence>
<dbReference type="OrthoDB" id="5872370at2"/>
<dbReference type="Gene3D" id="3.40.50.150">
    <property type="entry name" value="Vaccinia Virus protein VP39"/>
    <property type="match status" value="1"/>
</dbReference>
<gene>
    <name evidence="2" type="ORF">BCF53_1152</name>
</gene>
<organism evidence="2 3">
    <name type="scientific">Reinekea marinisedimentorum</name>
    <dbReference type="NCBI Taxonomy" id="230495"/>
    <lineage>
        <taxon>Bacteria</taxon>
        <taxon>Pseudomonadati</taxon>
        <taxon>Pseudomonadota</taxon>
        <taxon>Gammaproteobacteria</taxon>
        <taxon>Oceanospirillales</taxon>
        <taxon>Saccharospirillaceae</taxon>
        <taxon>Reinekea</taxon>
    </lineage>
</organism>
<dbReference type="SUPFAM" id="SSF53335">
    <property type="entry name" value="S-adenosyl-L-methionine-dependent methyltransferases"/>
    <property type="match status" value="1"/>
</dbReference>
<dbReference type="CDD" id="cd02440">
    <property type="entry name" value="AdoMet_MTases"/>
    <property type="match status" value="1"/>
</dbReference>
<dbReference type="InterPro" id="IPR029063">
    <property type="entry name" value="SAM-dependent_MTases_sf"/>
</dbReference>
<evidence type="ECO:0000313" key="2">
    <source>
        <dbReference type="EMBL" id="TCS38728.1"/>
    </source>
</evidence>
<dbReference type="RefSeq" id="WP_132702740.1">
    <property type="nucleotide sequence ID" value="NZ_SLZR01000015.1"/>
</dbReference>
<dbReference type="EMBL" id="SLZR01000015">
    <property type="protein sequence ID" value="TCS38728.1"/>
    <property type="molecule type" value="Genomic_DNA"/>
</dbReference>
<reference evidence="2 3" key="1">
    <citation type="submission" date="2019-03" db="EMBL/GenBank/DDBJ databases">
        <title>Genomic Encyclopedia of Archaeal and Bacterial Type Strains, Phase II (KMG-II): from individual species to whole genera.</title>
        <authorList>
            <person name="Goeker M."/>
        </authorList>
    </citation>
    <scope>NUCLEOTIDE SEQUENCE [LARGE SCALE GENOMIC DNA]</scope>
    <source>
        <strain evidence="2 3">DSM 15388</strain>
    </source>
</reference>
<dbReference type="GO" id="GO:0008757">
    <property type="term" value="F:S-adenosylmethionine-dependent methyltransferase activity"/>
    <property type="evidence" value="ECO:0007669"/>
    <property type="project" value="InterPro"/>
</dbReference>
<keyword evidence="2" id="KW-0808">Transferase</keyword>
<feature type="domain" description="Methyltransferase type 11" evidence="1">
    <location>
        <begin position="51"/>
        <end position="149"/>
    </location>
</feature>
<dbReference type="AlphaFoldDB" id="A0A4R3HZP3"/>
<dbReference type="Proteomes" id="UP000295793">
    <property type="component" value="Unassembled WGS sequence"/>
</dbReference>
<dbReference type="Pfam" id="PF08241">
    <property type="entry name" value="Methyltransf_11"/>
    <property type="match status" value="1"/>
</dbReference>
<protein>
    <submittedName>
        <fullName evidence="2">Methyltransferase family protein</fullName>
    </submittedName>
</protein>
<comment type="caution">
    <text evidence="2">The sequence shown here is derived from an EMBL/GenBank/DDBJ whole genome shotgun (WGS) entry which is preliminary data.</text>
</comment>
<dbReference type="InterPro" id="IPR013216">
    <property type="entry name" value="Methyltransf_11"/>
</dbReference>
<evidence type="ECO:0000313" key="3">
    <source>
        <dbReference type="Proteomes" id="UP000295793"/>
    </source>
</evidence>
<proteinExistence type="predicted"/>
<keyword evidence="2" id="KW-0489">Methyltransferase</keyword>
<sequence>MKPNYLVHDDIYVEIRKQGFNGWGGNQRLLNAQLIDRFFEIDQPLPLGQLLELGCGEGHHCRAFSERGYETFGIDISPTAIEWAREKSQSFGISGHYSVGDLTQPNYQFETEFDVVIDGNCLHCIIDDDRSIFLNNVNKALKPNGVFFVSSLCTSEAESYLTYRNGLPYRQITTANELEVELAEAGLKLLSKRVFQRKGHCHITAHAIKAR</sequence>
<dbReference type="GO" id="GO:0032259">
    <property type="term" value="P:methylation"/>
    <property type="evidence" value="ECO:0007669"/>
    <property type="project" value="UniProtKB-KW"/>
</dbReference>
<name>A0A4R3HZP3_9GAMM</name>